<proteinExistence type="predicted"/>
<reference evidence="5" key="2">
    <citation type="submission" date="2020-02" db="EMBL/GenBank/DDBJ databases">
        <authorList>
            <person name="Matsumoto Y."/>
            <person name="Motooka D."/>
            <person name="Nakamura S."/>
        </authorList>
    </citation>
    <scope>NUCLEOTIDE SEQUENCE</scope>
    <source>
        <strain evidence="5">JCM 13671</strain>
    </source>
</reference>
<evidence type="ECO:0000313" key="5">
    <source>
        <dbReference type="EMBL" id="BBZ35547.1"/>
    </source>
</evidence>
<keyword evidence="1" id="KW-0285">Flavoprotein</keyword>
<dbReference type="GO" id="GO:0004497">
    <property type="term" value="F:monooxygenase activity"/>
    <property type="evidence" value="ECO:0007669"/>
    <property type="project" value="UniProtKB-KW"/>
</dbReference>
<evidence type="ECO:0000256" key="4">
    <source>
        <dbReference type="ARBA" id="ARBA00023033"/>
    </source>
</evidence>
<evidence type="ECO:0000256" key="2">
    <source>
        <dbReference type="ARBA" id="ARBA00022643"/>
    </source>
</evidence>
<dbReference type="PANTHER" id="PTHR30011:SF16">
    <property type="entry name" value="C2H2 FINGER DOMAIN TRANSCRIPTION FACTOR (EUROFUNG)-RELATED"/>
    <property type="match status" value="1"/>
</dbReference>
<dbReference type="InterPro" id="IPR011251">
    <property type="entry name" value="Luciferase-like_dom"/>
</dbReference>
<dbReference type="PANTHER" id="PTHR30011">
    <property type="entry name" value="ALKANESULFONATE MONOOXYGENASE-RELATED"/>
    <property type="match status" value="1"/>
</dbReference>
<dbReference type="AlphaFoldDB" id="A0A7I7Y1T0"/>
<reference evidence="5" key="1">
    <citation type="journal article" date="2019" name="Emerg. Microbes Infect.">
        <title>Comprehensive subspecies identification of 175 nontuberculous mycobacteria species based on 7547 genomic profiles.</title>
        <authorList>
            <person name="Matsumoto Y."/>
            <person name="Kinjo T."/>
            <person name="Motooka D."/>
            <person name="Nabeya D."/>
            <person name="Jung N."/>
            <person name="Uechi K."/>
            <person name="Horii T."/>
            <person name="Iida T."/>
            <person name="Fujita J."/>
            <person name="Nakamura S."/>
        </authorList>
    </citation>
    <scope>NUCLEOTIDE SEQUENCE [LARGE SCALE GENOMIC DNA]</scope>
    <source>
        <strain evidence="5">JCM 13671</strain>
    </source>
</reference>
<dbReference type="Proteomes" id="UP000466931">
    <property type="component" value="Chromosome"/>
</dbReference>
<evidence type="ECO:0000256" key="1">
    <source>
        <dbReference type="ARBA" id="ARBA00022630"/>
    </source>
</evidence>
<protein>
    <submittedName>
        <fullName evidence="5">Uncharacterized protein</fullName>
    </submittedName>
</protein>
<dbReference type="InterPro" id="IPR036661">
    <property type="entry name" value="Luciferase-like_sf"/>
</dbReference>
<dbReference type="InterPro" id="IPR051260">
    <property type="entry name" value="Diverse_substr_monoxygenases"/>
</dbReference>
<name>A0A7I7Y1T0_9MYCO</name>
<keyword evidence="6" id="KW-1185">Reference proteome</keyword>
<evidence type="ECO:0000313" key="6">
    <source>
        <dbReference type="Proteomes" id="UP000466931"/>
    </source>
</evidence>
<evidence type="ECO:0000256" key="3">
    <source>
        <dbReference type="ARBA" id="ARBA00023002"/>
    </source>
</evidence>
<dbReference type="EMBL" id="AP022612">
    <property type="protein sequence ID" value="BBZ35547.1"/>
    <property type="molecule type" value="Genomic_DNA"/>
</dbReference>
<dbReference type="GO" id="GO:0016705">
    <property type="term" value="F:oxidoreductase activity, acting on paired donors, with incorporation or reduction of molecular oxygen"/>
    <property type="evidence" value="ECO:0007669"/>
    <property type="project" value="InterPro"/>
</dbReference>
<dbReference type="Pfam" id="PF00296">
    <property type="entry name" value="Bac_luciferase"/>
    <property type="match status" value="1"/>
</dbReference>
<organism evidence="5 6">
    <name type="scientific">Mycolicibacterium confluentis</name>
    <dbReference type="NCBI Taxonomy" id="28047"/>
    <lineage>
        <taxon>Bacteria</taxon>
        <taxon>Bacillati</taxon>
        <taxon>Actinomycetota</taxon>
        <taxon>Actinomycetes</taxon>
        <taxon>Mycobacteriales</taxon>
        <taxon>Mycobacteriaceae</taxon>
        <taxon>Mycolicibacterium</taxon>
    </lineage>
</organism>
<sequence>MTSEGLGRSQIHLAAMFSGAPDEITSLGRTAERGRFDFVVLHQGGPDPLTTLAAVSGATERIGLVAAVDIESAEPFEVSRQLATLDHLSAGRAGWSVTGTENATRAREFVALVHEFWDSWADDAVLADTDSGIYSDPGRIRSVDFAGDHFVARGLATLPTGPGGHPVLVSGSDFHDVSAFGGTPERVADEMISRVQSAACAGFTVPADGLTEFVDSVVPVLVARGVFRTGYAGTTLREHLGLIGV</sequence>
<accession>A0A7I7Y1T0</accession>
<dbReference type="Gene3D" id="3.20.20.30">
    <property type="entry name" value="Luciferase-like domain"/>
    <property type="match status" value="2"/>
</dbReference>
<keyword evidence="2" id="KW-0288">FMN</keyword>
<keyword evidence="4" id="KW-0503">Monooxygenase</keyword>
<dbReference type="SUPFAM" id="SSF51679">
    <property type="entry name" value="Bacterial luciferase-like"/>
    <property type="match status" value="1"/>
</dbReference>
<dbReference type="RefSeq" id="WP_234812868.1">
    <property type="nucleotide sequence ID" value="NZ_AP022612.1"/>
</dbReference>
<keyword evidence="3" id="KW-0560">Oxidoreductase</keyword>
<gene>
    <name evidence="5" type="ORF">MCNF_41520</name>
</gene>